<evidence type="ECO:0000259" key="4">
    <source>
        <dbReference type="SMART" id="SM00849"/>
    </source>
</evidence>
<evidence type="ECO:0000313" key="6">
    <source>
        <dbReference type="Proteomes" id="UP001596047"/>
    </source>
</evidence>
<dbReference type="Gene3D" id="1.10.10.10">
    <property type="entry name" value="Winged helix-like DNA-binding domain superfamily/Winged helix DNA-binding domain"/>
    <property type="match status" value="1"/>
</dbReference>
<comment type="catalytic activity">
    <reaction evidence="3">
        <text>3',5'-cyclic UMP + H2O = UMP + H(+)</text>
        <dbReference type="Rhea" id="RHEA:70575"/>
        <dbReference type="ChEBI" id="CHEBI:15377"/>
        <dbReference type="ChEBI" id="CHEBI:15378"/>
        <dbReference type="ChEBI" id="CHEBI:57865"/>
        <dbReference type="ChEBI" id="CHEBI:184387"/>
    </reaction>
    <physiologicalReaction direction="left-to-right" evidence="3">
        <dbReference type="Rhea" id="RHEA:70576"/>
    </physiologicalReaction>
</comment>
<comment type="caution">
    <text evidence="5">The sequence shown here is derived from an EMBL/GenBank/DDBJ whole genome shotgun (WGS) entry which is preliminary data.</text>
</comment>
<dbReference type="InterPro" id="IPR036866">
    <property type="entry name" value="RibonucZ/Hydroxyglut_hydro"/>
</dbReference>
<comment type="function">
    <text evidence="2">Counteracts the endogenous Pycsar antiviral defense system. Phosphodiesterase that enables metal-dependent hydrolysis of host cyclic nucleotide Pycsar defense signals such as cCMP and cUMP.</text>
</comment>
<dbReference type="PANTHER" id="PTHR23131">
    <property type="entry name" value="ENDORIBONUCLEASE LACTB2"/>
    <property type="match status" value="1"/>
</dbReference>
<dbReference type="SMART" id="SM00849">
    <property type="entry name" value="Lactamase_B"/>
    <property type="match status" value="1"/>
</dbReference>
<protein>
    <submittedName>
        <fullName evidence="5">MBL fold metallo-hydrolase</fullName>
    </submittedName>
</protein>
<evidence type="ECO:0000313" key="5">
    <source>
        <dbReference type="EMBL" id="MFC5651516.1"/>
    </source>
</evidence>
<evidence type="ECO:0000256" key="3">
    <source>
        <dbReference type="ARBA" id="ARBA00048505"/>
    </source>
</evidence>
<proteinExistence type="predicted"/>
<evidence type="ECO:0000256" key="2">
    <source>
        <dbReference type="ARBA" id="ARBA00034301"/>
    </source>
</evidence>
<dbReference type="InterPro" id="IPR048933">
    <property type="entry name" value="B_lactamase-like_C"/>
</dbReference>
<dbReference type="RefSeq" id="WP_379190144.1">
    <property type="nucleotide sequence ID" value="NZ_JBHSOW010000079.1"/>
</dbReference>
<dbReference type="Pfam" id="PF21221">
    <property type="entry name" value="B_lactamase-like_C"/>
    <property type="match status" value="1"/>
</dbReference>
<dbReference type="PANTHER" id="PTHR23131:SF4">
    <property type="entry name" value="METALLO-BETA-LACTAMASE SUPERFAMILY POTEIN"/>
    <property type="match status" value="1"/>
</dbReference>
<gene>
    <name evidence="5" type="ORF">ACFPYJ_20845</name>
</gene>
<dbReference type="SUPFAM" id="SSF56281">
    <property type="entry name" value="Metallo-hydrolase/oxidoreductase"/>
    <property type="match status" value="1"/>
</dbReference>
<dbReference type="CDD" id="cd07725">
    <property type="entry name" value="TTHA1429-like_MBL-fold"/>
    <property type="match status" value="1"/>
</dbReference>
<dbReference type="Pfam" id="PF00753">
    <property type="entry name" value="Lactamase_B"/>
    <property type="match status" value="1"/>
</dbReference>
<dbReference type="InterPro" id="IPR050662">
    <property type="entry name" value="Sec-metab_biosynth-thioest"/>
</dbReference>
<dbReference type="Gene3D" id="3.60.15.10">
    <property type="entry name" value="Ribonuclease Z/Hydroxyacylglutathione hydrolase-like"/>
    <property type="match status" value="1"/>
</dbReference>
<keyword evidence="6" id="KW-1185">Reference proteome</keyword>
<reference evidence="6" key="1">
    <citation type="journal article" date="2019" name="Int. J. Syst. Evol. Microbiol.">
        <title>The Global Catalogue of Microorganisms (GCM) 10K type strain sequencing project: providing services to taxonomists for standard genome sequencing and annotation.</title>
        <authorList>
            <consortium name="The Broad Institute Genomics Platform"/>
            <consortium name="The Broad Institute Genome Sequencing Center for Infectious Disease"/>
            <person name="Wu L."/>
            <person name="Ma J."/>
        </authorList>
    </citation>
    <scope>NUCLEOTIDE SEQUENCE [LARGE SCALE GENOMIC DNA]</scope>
    <source>
        <strain evidence="6">CGMCC 1.3240</strain>
    </source>
</reference>
<dbReference type="EMBL" id="JBHSOW010000079">
    <property type="protein sequence ID" value="MFC5651516.1"/>
    <property type="molecule type" value="Genomic_DNA"/>
</dbReference>
<dbReference type="InterPro" id="IPR001279">
    <property type="entry name" value="Metallo-B-lactamas"/>
</dbReference>
<feature type="domain" description="Metallo-beta-lactamase" evidence="4">
    <location>
        <begin position="29"/>
        <end position="242"/>
    </location>
</feature>
<evidence type="ECO:0000256" key="1">
    <source>
        <dbReference type="ARBA" id="ARBA00034221"/>
    </source>
</evidence>
<organism evidence="5 6">
    <name type="scientific">Paenibacillus solisilvae</name>
    <dbReference type="NCBI Taxonomy" id="2486751"/>
    <lineage>
        <taxon>Bacteria</taxon>
        <taxon>Bacillati</taxon>
        <taxon>Bacillota</taxon>
        <taxon>Bacilli</taxon>
        <taxon>Bacillales</taxon>
        <taxon>Paenibacillaceae</taxon>
        <taxon>Paenibacillus</taxon>
    </lineage>
</organism>
<dbReference type="Proteomes" id="UP001596047">
    <property type="component" value="Unassembled WGS sequence"/>
</dbReference>
<accession>A0ABW0W068</accession>
<sequence length="330" mass="37281">MTESGLKVVTLWPGDILQVKVPLPFSLKWVNSYLIKDERGFTLLDPGLHTSEARAVWAAVMADYDIAFKHIHTIVLTHQHPDHYGLAGWFQSQTGAPVLMSEKSYAYTQRLWGDRRIFGADLAALYSLHGTPQLLLEQISPHLESFVEKVSPQPEVTFIEAGQSLKLGGLHYELIDAPGHAGGQLCFYSREKKWMFCGDQVLPNITPNISVVPGEEGDPLQQFLDNLAGLRNFEVELAFPGHRDPFSAFDGRITEIIEHHARRLDTMEHLLAERSYTGFAMCEKLFGTRIAGNIHQFRFAMSETLAHLYYLERCSRISHEDQSGVIEYKA</sequence>
<name>A0ABW0W068_9BACL</name>
<dbReference type="InterPro" id="IPR036388">
    <property type="entry name" value="WH-like_DNA-bd_sf"/>
</dbReference>
<comment type="catalytic activity">
    <reaction evidence="1">
        <text>3',5'-cyclic CMP + H2O = CMP + H(+)</text>
        <dbReference type="Rhea" id="RHEA:72675"/>
        <dbReference type="ChEBI" id="CHEBI:15377"/>
        <dbReference type="ChEBI" id="CHEBI:15378"/>
        <dbReference type="ChEBI" id="CHEBI:58003"/>
        <dbReference type="ChEBI" id="CHEBI:60377"/>
    </reaction>
    <physiologicalReaction direction="left-to-right" evidence="1">
        <dbReference type="Rhea" id="RHEA:72676"/>
    </physiologicalReaction>
</comment>